<dbReference type="EMBL" id="JAPWTJ010005402">
    <property type="protein sequence ID" value="KAJ8938199.1"/>
    <property type="molecule type" value="Genomic_DNA"/>
</dbReference>
<comment type="caution">
    <text evidence="2">The sequence shown here is derived from an EMBL/GenBank/DDBJ whole genome shotgun (WGS) entry which is preliminary data.</text>
</comment>
<name>A0ABQ9IPL3_9CUCU</name>
<gene>
    <name evidence="2" type="ORF">NQ317_000689</name>
</gene>
<evidence type="ECO:0000313" key="2">
    <source>
        <dbReference type="EMBL" id="KAJ8938199.1"/>
    </source>
</evidence>
<keyword evidence="1" id="KW-0472">Membrane</keyword>
<reference evidence="2" key="1">
    <citation type="journal article" date="2023" name="Insect Mol. Biol.">
        <title>Genome sequencing provides insights into the evolution of gene families encoding plant cell wall-degrading enzymes in longhorned beetles.</title>
        <authorList>
            <person name="Shin N.R."/>
            <person name="Okamura Y."/>
            <person name="Kirsch R."/>
            <person name="Pauchet Y."/>
        </authorList>
    </citation>
    <scope>NUCLEOTIDE SEQUENCE</scope>
    <source>
        <strain evidence="2">MMC_N1</strain>
    </source>
</reference>
<proteinExistence type="predicted"/>
<organism evidence="2 3">
    <name type="scientific">Molorchus minor</name>
    <dbReference type="NCBI Taxonomy" id="1323400"/>
    <lineage>
        <taxon>Eukaryota</taxon>
        <taxon>Metazoa</taxon>
        <taxon>Ecdysozoa</taxon>
        <taxon>Arthropoda</taxon>
        <taxon>Hexapoda</taxon>
        <taxon>Insecta</taxon>
        <taxon>Pterygota</taxon>
        <taxon>Neoptera</taxon>
        <taxon>Endopterygota</taxon>
        <taxon>Coleoptera</taxon>
        <taxon>Polyphaga</taxon>
        <taxon>Cucujiformia</taxon>
        <taxon>Chrysomeloidea</taxon>
        <taxon>Cerambycidae</taxon>
        <taxon>Lamiinae</taxon>
        <taxon>Monochamini</taxon>
        <taxon>Molorchus</taxon>
    </lineage>
</organism>
<feature type="transmembrane region" description="Helical" evidence="1">
    <location>
        <begin position="87"/>
        <end position="111"/>
    </location>
</feature>
<evidence type="ECO:0000256" key="1">
    <source>
        <dbReference type="SAM" id="Phobius"/>
    </source>
</evidence>
<keyword evidence="1" id="KW-1133">Transmembrane helix</keyword>
<keyword evidence="1" id="KW-0812">Transmembrane</keyword>
<accession>A0ABQ9IPL3</accession>
<keyword evidence="3" id="KW-1185">Reference proteome</keyword>
<protein>
    <submittedName>
        <fullName evidence="2">Uncharacterized protein</fullName>
    </submittedName>
</protein>
<evidence type="ECO:0000313" key="3">
    <source>
        <dbReference type="Proteomes" id="UP001162164"/>
    </source>
</evidence>
<dbReference type="Proteomes" id="UP001162164">
    <property type="component" value="Unassembled WGS sequence"/>
</dbReference>
<sequence length="128" mass="14833">MHWRRNNQINSFSENVLLVYISEISKDLKPPTVSSMYSMLRSTIDIKHNIDISKYAKLKACLKRRSTGYKRKKAKTLNKDPPDDRFLFTKGIIISFNVFNVTLIFGIAGACRSHELRDLQLNNVQDLE</sequence>